<keyword evidence="9 12" id="KW-0472">Membrane</keyword>
<evidence type="ECO:0000256" key="4">
    <source>
        <dbReference type="ARBA" id="ARBA00022692"/>
    </source>
</evidence>
<dbReference type="InterPro" id="IPR027027">
    <property type="entry name" value="GOSR2/Membrin/Bos1"/>
</dbReference>
<evidence type="ECO:0000256" key="10">
    <source>
        <dbReference type="ARBA" id="ARBA00037983"/>
    </source>
</evidence>
<dbReference type="GO" id="GO:0012507">
    <property type="term" value="C:ER to Golgi transport vesicle membrane"/>
    <property type="evidence" value="ECO:0007669"/>
    <property type="project" value="TreeGrafter"/>
</dbReference>
<comment type="caution">
    <text evidence="16">The sequence shown here is derived from an EMBL/GenBank/DDBJ whole genome shotgun (WGS) entry which is preliminary data.</text>
</comment>
<evidence type="ECO:0000256" key="7">
    <source>
        <dbReference type="ARBA" id="ARBA00022989"/>
    </source>
</evidence>
<evidence type="ECO:0000256" key="13">
    <source>
        <dbReference type="SAM" id="Coils"/>
    </source>
</evidence>
<gene>
    <name evidence="16" type="ORF">AWRI3579_g1967</name>
</gene>
<keyword evidence="3 12" id="KW-0813">Transport</keyword>
<feature type="coiled-coil region" evidence="13">
    <location>
        <begin position="1"/>
        <end position="100"/>
    </location>
</feature>
<organism evidence="16 17">
    <name type="scientific">Hanseniaspora osmophila</name>
    <dbReference type="NCBI Taxonomy" id="56408"/>
    <lineage>
        <taxon>Eukaryota</taxon>
        <taxon>Fungi</taxon>
        <taxon>Dikarya</taxon>
        <taxon>Ascomycota</taxon>
        <taxon>Saccharomycotina</taxon>
        <taxon>Saccharomycetes</taxon>
        <taxon>Saccharomycodales</taxon>
        <taxon>Saccharomycodaceae</taxon>
        <taxon>Hanseniaspora</taxon>
    </lineage>
</organism>
<keyword evidence="8" id="KW-0333">Golgi apparatus</keyword>
<comment type="subcellular location">
    <subcellularLocation>
        <location evidence="1">Endoplasmic reticulum membrane</location>
        <topology evidence="1">Single-pass type IV membrane protein</topology>
    </subcellularLocation>
    <subcellularLocation>
        <location evidence="2">Golgi apparatus membrane</location>
        <topology evidence="2">Single-pass type IV membrane protein</topology>
    </subcellularLocation>
</comment>
<keyword evidence="5" id="KW-0931">ER-Golgi transport</keyword>
<evidence type="ECO:0000313" key="16">
    <source>
        <dbReference type="EMBL" id="OEJ85469.1"/>
    </source>
</evidence>
<dbReference type="GO" id="GO:0031902">
    <property type="term" value="C:late endosome membrane"/>
    <property type="evidence" value="ECO:0007669"/>
    <property type="project" value="TreeGrafter"/>
</dbReference>
<dbReference type="PANTHER" id="PTHR21230:SF1">
    <property type="entry name" value="GOLGI SNAP RECEPTOR COMPLEX MEMBER 2"/>
    <property type="match status" value="1"/>
</dbReference>
<evidence type="ECO:0000256" key="5">
    <source>
        <dbReference type="ARBA" id="ARBA00022892"/>
    </source>
</evidence>
<protein>
    <recommendedName>
        <fullName evidence="11 12">Protein transport protein BOS1</fullName>
    </recommendedName>
</protein>
<accession>A0A1E5REY4</accession>
<comment type="similarity">
    <text evidence="10 12">Belongs to the BOS1 family.</text>
</comment>
<dbReference type="GO" id="GO:0000139">
    <property type="term" value="C:Golgi membrane"/>
    <property type="evidence" value="ECO:0007669"/>
    <property type="project" value="UniProtKB-SubCell"/>
</dbReference>
<sequence length="257" mass="29411">MSHATKQKQLLTKDLSKLEENIVSAPISLQGSITTTLLSLEKTIVKYKQQLENFKQTSNIGAVVQDEEETAELLKYETRLNILESEYANFKDQFTLLKERYQEEQSKLLQTPNNGINTMQGKSSSSTNPFTDTSNTTMTNRRTQGHLKDFGDGSGTGQLNTDYQDSLRNEESILARGNQKLDYILEMGQHSLDDIMDQNQVLEKMQKTMTKSLSTLGVSNETIERINKRVFKDRLVFYIALILFFVGVYLVLKFLRR</sequence>
<evidence type="ECO:0000256" key="3">
    <source>
        <dbReference type="ARBA" id="ARBA00022448"/>
    </source>
</evidence>
<dbReference type="GO" id="GO:0031201">
    <property type="term" value="C:SNARE complex"/>
    <property type="evidence" value="ECO:0007669"/>
    <property type="project" value="TreeGrafter"/>
</dbReference>
<keyword evidence="17" id="KW-1185">Reference proteome</keyword>
<dbReference type="STRING" id="56408.A0A1E5REY4"/>
<keyword evidence="7 15" id="KW-1133">Transmembrane helix</keyword>
<feature type="region of interest" description="Disordered" evidence="14">
    <location>
        <begin position="111"/>
        <end position="140"/>
    </location>
</feature>
<dbReference type="GO" id="GO:0005789">
    <property type="term" value="C:endoplasmic reticulum membrane"/>
    <property type="evidence" value="ECO:0007669"/>
    <property type="project" value="UniProtKB-SubCell"/>
</dbReference>
<dbReference type="EMBL" id="LPNM01000007">
    <property type="protein sequence ID" value="OEJ85469.1"/>
    <property type="molecule type" value="Genomic_DNA"/>
</dbReference>
<keyword evidence="4 15" id="KW-0812">Transmembrane</keyword>
<comment type="function">
    <text evidence="12">SNARE required for protein transport between the ER and the Golgi complex.</text>
</comment>
<evidence type="ECO:0000256" key="14">
    <source>
        <dbReference type="SAM" id="MobiDB-lite"/>
    </source>
</evidence>
<reference evidence="17" key="1">
    <citation type="journal article" date="2016" name="Genome Announc.">
        <title>Genome sequences of three species of Hanseniaspora isolated from spontaneous wine fermentations.</title>
        <authorList>
            <person name="Sternes P.R."/>
            <person name="Lee D."/>
            <person name="Kutyna D.R."/>
            <person name="Borneman A.R."/>
        </authorList>
    </citation>
    <scope>NUCLEOTIDE SEQUENCE [LARGE SCALE GENOMIC DNA]</scope>
    <source>
        <strain evidence="17">AWRI3579</strain>
    </source>
</reference>
<evidence type="ECO:0000256" key="9">
    <source>
        <dbReference type="ARBA" id="ARBA00023136"/>
    </source>
</evidence>
<evidence type="ECO:0000256" key="6">
    <source>
        <dbReference type="ARBA" id="ARBA00022927"/>
    </source>
</evidence>
<dbReference type="InParanoid" id="A0A1E5REY4"/>
<dbReference type="GO" id="GO:0006906">
    <property type="term" value="P:vesicle fusion"/>
    <property type="evidence" value="ECO:0007669"/>
    <property type="project" value="TreeGrafter"/>
</dbReference>
<dbReference type="AlphaFoldDB" id="A0A1E5REY4"/>
<feature type="transmembrane region" description="Helical" evidence="15">
    <location>
        <begin position="235"/>
        <end position="255"/>
    </location>
</feature>
<evidence type="ECO:0000256" key="15">
    <source>
        <dbReference type="SAM" id="Phobius"/>
    </source>
</evidence>
<dbReference type="GO" id="GO:0006888">
    <property type="term" value="P:endoplasmic reticulum to Golgi vesicle-mediated transport"/>
    <property type="evidence" value="ECO:0007669"/>
    <property type="project" value="TreeGrafter"/>
</dbReference>
<dbReference type="Pfam" id="PF12352">
    <property type="entry name" value="V-SNARE_C"/>
    <property type="match status" value="1"/>
</dbReference>
<dbReference type="GO" id="GO:0000149">
    <property type="term" value="F:SNARE binding"/>
    <property type="evidence" value="ECO:0007669"/>
    <property type="project" value="TreeGrafter"/>
</dbReference>
<dbReference type="Proteomes" id="UP000095728">
    <property type="component" value="Unassembled WGS sequence"/>
</dbReference>
<evidence type="ECO:0000256" key="1">
    <source>
        <dbReference type="ARBA" id="ARBA00004163"/>
    </source>
</evidence>
<dbReference type="FunCoup" id="A0A1E5REY4">
    <property type="interactions" value="71"/>
</dbReference>
<evidence type="ECO:0000256" key="8">
    <source>
        <dbReference type="ARBA" id="ARBA00023034"/>
    </source>
</evidence>
<proteinExistence type="inferred from homology"/>
<keyword evidence="13" id="KW-0175">Coiled coil</keyword>
<name>A0A1E5REY4_9ASCO</name>
<dbReference type="PIRSF" id="PIRSF028865">
    <property type="entry name" value="Membrin-2"/>
    <property type="match status" value="1"/>
</dbReference>
<dbReference type="GO" id="GO:0015031">
    <property type="term" value="P:protein transport"/>
    <property type="evidence" value="ECO:0007669"/>
    <property type="project" value="UniProtKB-KW"/>
</dbReference>
<evidence type="ECO:0000256" key="2">
    <source>
        <dbReference type="ARBA" id="ARBA00004409"/>
    </source>
</evidence>
<dbReference type="OrthoDB" id="158360at2759"/>
<keyword evidence="6 12" id="KW-0653">Protein transport</keyword>
<evidence type="ECO:0000313" key="17">
    <source>
        <dbReference type="Proteomes" id="UP000095728"/>
    </source>
</evidence>
<evidence type="ECO:0000256" key="11">
    <source>
        <dbReference type="ARBA" id="ARBA00040957"/>
    </source>
</evidence>
<dbReference type="GO" id="GO:0005484">
    <property type="term" value="F:SNAP receptor activity"/>
    <property type="evidence" value="ECO:0007669"/>
    <property type="project" value="InterPro"/>
</dbReference>
<evidence type="ECO:0000256" key="12">
    <source>
        <dbReference type="PIRNR" id="PIRNR028865"/>
    </source>
</evidence>
<dbReference type="PANTHER" id="PTHR21230">
    <property type="entry name" value="VESICLE TRANSPORT V-SNARE PROTEIN VTI1-RELATED"/>
    <property type="match status" value="1"/>
</dbReference>